<dbReference type="Proteomes" id="UP000199137">
    <property type="component" value="Unassembled WGS sequence"/>
</dbReference>
<protein>
    <submittedName>
        <fullName evidence="3">DDE superfamily endonuclease</fullName>
    </submittedName>
</protein>
<reference evidence="3 4" key="1">
    <citation type="submission" date="2016-10" db="EMBL/GenBank/DDBJ databases">
        <authorList>
            <person name="de Groot N.N."/>
        </authorList>
    </citation>
    <scope>NUCLEOTIDE SEQUENCE [LARGE SCALE GENOMIC DNA]</scope>
    <source>
        <strain evidence="3 4">DSM 44637</strain>
    </source>
</reference>
<dbReference type="STRING" id="112413.SAMN05421854_11949"/>
<dbReference type="EMBL" id="FOWC01000019">
    <property type="protein sequence ID" value="SFQ68484.1"/>
    <property type="molecule type" value="Genomic_DNA"/>
</dbReference>
<evidence type="ECO:0000259" key="2">
    <source>
        <dbReference type="Pfam" id="PF13358"/>
    </source>
</evidence>
<evidence type="ECO:0000313" key="3">
    <source>
        <dbReference type="EMBL" id="SFQ68484.1"/>
    </source>
</evidence>
<feature type="compositionally biased region" description="Low complexity" evidence="1">
    <location>
        <begin position="139"/>
        <end position="156"/>
    </location>
</feature>
<evidence type="ECO:0000313" key="4">
    <source>
        <dbReference type="Proteomes" id="UP000199137"/>
    </source>
</evidence>
<dbReference type="Pfam" id="PF13358">
    <property type="entry name" value="DDE_3"/>
    <property type="match status" value="1"/>
</dbReference>
<accession>A0A1I6AIC2</accession>
<dbReference type="AlphaFoldDB" id="A0A1I6AIC2"/>
<organism evidence="3 4">
    <name type="scientific">Amycolatopsis rubida</name>
    <dbReference type="NCBI Taxonomy" id="112413"/>
    <lineage>
        <taxon>Bacteria</taxon>
        <taxon>Bacillati</taxon>
        <taxon>Actinomycetota</taxon>
        <taxon>Actinomycetes</taxon>
        <taxon>Pseudonocardiales</taxon>
        <taxon>Pseudonocardiaceae</taxon>
        <taxon>Amycolatopsis</taxon>
    </lineage>
</organism>
<feature type="compositionally biased region" description="Pro residues" evidence="1">
    <location>
        <begin position="121"/>
        <end position="131"/>
    </location>
</feature>
<sequence>MRHGVTNLFAALHIGTGEASGECCPVRDAANFLTFLEKAVKPHAGKEIHGVLDNLSTHPAPGIQKWLAANPNVRLHFTPNGAAWVNQIETWFGIITRQSIRRGTFTSGKSNRSATTSPTGTPTPSPSPRPPPQRRSRPRSASSMPTSKSSSTTTESKNIRFTRH</sequence>
<dbReference type="GO" id="GO:0004519">
    <property type="term" value="F:endonuclease activity"/>
    <property type="evidence" value="ECO:0007669"/>
    <property type="project" value="UniProtKB-KW"/>
</dbReference>
<feature type="domain" description="Tc1-like transposase DDE" evidence="2">
    <location>
        <begin position="2"/>
        <end position="107"/>
    </location>
</feature>
<name>A0A1I6AIC2_9PSEU</name>
<evidence type="ECO:0000256" key="1">
    <source>
        <dbReference type="SAM" id="MobiDB-lite"/>
    </source>
</evidence>
<keyword evidence="3" id="KW-0378">Hydrolase</keyword>
<keyword evidence="3" id="KW-0540">Nuclease</keyword>
<gene>
    <name evidence="3" type="ORF">SAMN05421854_11949</name>
</gene>
<keyword evidence="3" id="KW-0255">Endonuclease</keyword>
<dbReference type="InterPro" id="IPR038717">
    <property type="entry name" value="Tc1-like_DDE_dom"/>
</dbReference>
<proteinExistence type="predicted"/>
<feature type="region of interest" description="Disordered" evidence="1">
    <location>
        <begin position="103"/>
        <end position="164"/>
    </location>
</feature>